<dbReference type="FunFam" id="3.40.50.2000:FF:000380">
    <property type="entry name" value="UDP-glucuronosyltransferase"/>
    <property type="match status" value="1"/>
</dbReference>
<evidence type="ECO:0000256" key="5">
    <source>
        <dbReference type="ARBA" id="ARBA00022679"/>
    </source>
</evidence>
<evidence type="ECO:0000256" key="11">
    <source>
        <dbReference type="SAM" id="Phobius"/>
    </source>
</evidence>
<comment type="similarity">
    <text evidence="2">Belongs to the UDP-glycosyltransferase family.</text>
</comment>
<evidence type="ECO:0000256" key="9">
    <source>
        <dbReference type="ARBA" id="ARBA00023136"/>
    </source>
</evidence>
<dbReference type="FunFam" id="3.40.50.2000:FF:000038">
    <property type="entry name" value="UDP-GlucuronosylTransferase"/>
    <property type="match status" value="1"/>
</dbReference>
<comment type="caution">
    <text evidence="13">The sequence shown here is derived from an EMBL/GenBank/DDBJ whole genome shotgun (WGS) entry which is preliminary data.</text>
</comment>
<name>A0A9P1N4C5_9PELO</name>
<gene>
    <name evidence="13" type="ORF">CAMP_LOCUS12046</name>
</gene>
<comment type="catalytic activity">
    <reaction evidence="10">
        <text>glucuronate acceptor + UDP-alpha-D-glucuronate = acceptor beta-D-glucuronoside + UDP + H(+)</text>
        <dbReference type="Rhea" id="RHEA:21032"/>
        <dbReference type="ChEBI" id="CHEBI:15378"/>
        <dbReference type="ChEBI" id="CHEBI:58052"/>
        <dbReference type="ChEBI" id="CHEBI:58223"/>
        <dbReference type="ChEBI" id="CHEBI:132367"/>
        <dbReference type="ChEBI" id="CHEBI:132368"/>
        <dbReference type="EC" id="2.4.1.17"/>
    </reaction>
</comment>
<keyword evidence="9 11" id="KW-0472">Membrane</keyword>
<sequence>MRLLLSLAFLILHSLDAYKILVYSNLFGHSHVKMMGALSDILTDAGHNVTVLIPIIDTNERNRTALKSTKNVIFVEPDEKVVQISGNMKNVLKNVWTDNSNPLHLITRAGPMAELMSAQCEKVMRSKELIELVKNEQFDIGVTEPFDACGYYFFEAINIPAHVSIVSCSRMDHVSEILGQPMATSYVPATQSTYNNKMTIWQRFINTIEAYSGSYMFSYIGDVEYERLGGKYRSWREHLPESSFIFPNQIALLDFPAPTFDKIIPIGGISVSKTNLVLAEKWDKILSLRKTNILISFGSNAKSIHMPEEYKKSLLQVFKTLPEYTFIWKYEDKDAKFAEDLDNVYLGSWLPQNELLGDSRLTVFLTHGGLASTTELAILGKPCIMIPIFADQNRNAEMMKMHGGVEVLHKTDLGNPELLKTTIKKLVENPKYTENAIRLAEMLNNQPNDPRETFVKHVEFAARFGKFPQMDNYGRHLNIFQYYLLDILSIILVFFVAVIYVFVKILKCFCVKKQKIE</sequence>
<dbReference type="GO" id="GO:0016020">
    <property type="term" value="C:membrane"/>
    <property type="evidence" value="ECO:0007669"/>
    <property type="project" value="UniProtKB-SubCell"/>
</dbReference>
<dbReference type="PANTHER" id="PTHR48043:SF131">
    <property type="entry name" value="GLUCURONOSYLTRANSFERASE"/>
    <property type="match status" value="1"/>
</dbReference>
<dbReference type="GO" id="GO:0015020">
    <property type="term" value="F:glucuronosyltransferase activity"/>
    <property type="evidence" value="ECO:0007669"/>
    <property type="project" value="UniProtKB-EC"/>
</dbReference>
<dbReference type="CDD" id="cd03784">
    <property type="entry name" value="GT1_Gtf-like"/>
    <property type="match status" value="1"/>
</dbReference>
<evidence type="ECO:0000256" key="10">
    <source>
        <dbReference type="ARBA" id="ARBA00047475"/>
    </source>
</evidence>
<dbReference type="EC" id="2.4.1.17" evidence="3"/>
<evidence type="ECO:0000256" key="8">
    <source>
        <dbReference type="ARBA" id="ARBA00022989"/>
    </source>
</evidence>
<feature type="signal peptide" evidence="12">
    <location>
        <begin position="1"/>
        <end position="17"/>
    </location>
</feature>
<dbReference type="InterPro" id="IPR050271">
    <property type="entry name" value="UDP-glycosyltransferase"/>
</dbReference>
<dbReference type="Pfam" id="PF00201">
    <property type="entry name" value="UDPGT"/>
    <property type="match status" value="1"/>
</dbReference>
<evidence type="ECO:0000256" key="3">
    <source>
        <dbReference type="ARBA" id="ARBA00012544"/>
    </source>
</evidence>
<dbReference type="Gene3D" id="3.40.50.2000">
    <property type="entry name" value="Glycogen Phosphorylase B"/>
    <property type="match status" value="2"/>
</dbReference>
<organism evidence="13 14">
    <name type="scientific">Caenorhabditis angaria</name>
    <dbReference type="NCBI Taxonomy" id="860376"/>
    <lineage>
        <taxon>Eukaryota</taxon>
        <taxon>Metazoa</taxon>
        <taxon>Ecdysozoa</taxon>
        <taxon>Nematoda</taxon>
        <taxon>Chromadorea</taxon>
        <taxon>Rhabditida</taxon>
        <taxon>Rhabditina</taxon>
        <taxon>Rhabditomorpha</taxon>
        <taxon>Rhabditoidea</taxon>
        <taxon>Rhabditidae</taxon>
        <taxon>Peloderinae</taxon>
        <taxon>Caenorhabditis</taxon>
    </lineage>
</organism>
<dbReference type="OrthoDB" id="5835829at2759"/>
<protein>
    <recommendedName>
        <fullName evidence="3">glucuronosyltransferase</fullName>
        <ecNumber evidence="3">2.4.1.17</ecNumber>
    </recommendedName>
</protein>
<keyword evidence="14" id="KW-1185">Reference proteome</keyword>
<keyword evidence="5" id="KW-0808">Transferase</keyword>
<feature type="transmembrane region" description="Helical" evidence="11">
    <location>
        <begin position="482"/>
        <end position="503"/>
    </location>
</feature>
<dbReference type="EMBL" id="CANHGI010000004">
    <property type="protein sequence ID" value="CAI5449409.1"/>
    <property type="molecule type" value="Genomic_DNA"/>
</dbReference>
<evidence type="ECO:0000313" key="14">
    <source>
        <dbReference type="Proteomes" id="UP001152747"/>
    </source>
</evidence>
<evidence type="ECO:0000256" key="4">
    <source>
        <dbReference type="ARBA" id="ARBA00022676"/>
    </source>
</evidence>
<evidence type="ECO:0000256" key="12">
    <source>
        <dbReference type="SAM" id="SignalP"/>
    </source>
</evidence>
<dbReference type="PANTHER" id="PTHR48043">
    <property type="entry name" value="EG:EG0003.4 PROTEIN-RELATED"/>
    <property type="match status" value="1"/>
</dbReference>
<dbReference type="Proteomes" id="UP001152747">
    <property type="component" value="Unassembled WGS sequence"/>
</dbReference>
<evidence type="ECO:0000313" key="13">
    <source>
        <dbReference type="EMBL" id="CAI5449409.1"/>
    </source>
</evidence>
<keyword evidence="6 11" id="KW-0812">Transmembrane</keyword>
<proteinExistence type="inferred from homology"/>
<dbReference type="InterPro" id="IPR002213">
    <property type="entry name" value="UDP_glucos_trans"/>
</dbReference>
<accession>A0A9P1N4C5</accession>
<evidence type="ECO:0000256" key="6">
    <source>
        <dbReference type="ARBA" id="ARBA00022692"/>
    </source>
</evidence>
<feature type="chain" id="PRO_5040355768" description="glucuronosyltransferase" evidence="12">
    <location>
        <begin position="18"/>
        <end position="517"/>
    </location>
</feature>
<keyword evidence="4" id="KW-0328">Glycosyltransferase</keyword>
<dbReference type="SUPFAM" id="SSF53756">
    <property type="entry name" value="UDP-Glycosyltransferase/glycogen phosphorylase"/>
    <property type="match status" value="1"/>
</dbReference>
<evidence type="ECO:0000256" key="7">
    <source>
        <dbReference type="ARBA" id="ARBA00022729"/>
    </source>
</evidence>
<keyword evidence="8 11" id="KW-1133">Transmembrane helix</keyword>
<evidence type="ECO:0000256" key="1">
    <source>
        <dbReference type="ARBA" id="ARBA00004167"/>
    </source>
</evidence>
<comment type="subcellular location">
    <subcellularLocation>
        <location evidence="1">Membrane</location>
        <topology evidence="1">Single-pass membrane protein</topology>
    </subcellularLocation>
</comment>
<evidence type="ECO:0000256" key="2">
    <source>
        <dbReference type="ARBA" id="ARBA00009995"/>
    </source>
</evidence>
<dbReference type="AlphaFoldDB" id="A0A9P1N4C5"/>
<reference evidence="13" key="1">
    <citation type="submission" date="2022-11" db="EMBL/GenBank/DDBJ databases">
        <authorList>
            <person name="Kikuchi T."/>
        </authorList>
    </citation>
    <scope>NUCLEOTIDE SEQUENCE</scope>
    <source>
        <strain evidence="13">PS1010</strain>
    </source>
</reference>
<keyword evidence="7 12" id="KW-0732">Signal</keyword>